<comment type="caution">
    <text evidence="9">The sequence shown here is derived from an EMBL/GenBank/DDBJ whole genome shotgun (WGS) entry which is preliminary data.</text>
</comment>
<keyword evidence="3 7" id="KW-0812">Transmembrane</keyword>
<dbReference type="InterPro" id="IPR036938">
    <property type="entry name" value="PAP2/HPO_sf"/>
</dbReference>
<feature type="domain" description="Phosphatidic acid phosphatase type 2/haloperoxidase" evidence="8">
    <location>
        <begin position="54"/>
        <end position="166"/>
    </location>
</feature>
<dbReference type="AlphaFoldDB" id="A0A2S6AX13"/>
<dbReference type="PANTHER" id="PTHR14969:SF62">
    <property type="entry name" value="DECAPRENYLPHOSPHORYL-5-PHOSPHORIBOSE PHOSPHATASE RV3807C-RELATED"/>
    <property type="match status" value="1"/>
</dbReference>
<evidence type="ECO:0000256" key="5">
    <source>
        <dbReference type="ARBA" id="ARBA00022989"/>
    </source>
</evidence>
<evidence type="ECO:0000256" key="2">
    <source>
        <dbReference type="ARBA" id="ARBA00022475"/>
    </source>
</evidence>
<evidence type="ECO:0000256" key="3">
    <source>
        <dbReference type="ARBA" id="ARBA00022692"/>
    </source>
</evidence>
<keyword evidence="6 7" id="KW-0472">Membrane</keyword>
<evidence type="ECO:0000313" key="9">
    <source>
        <dbReference type="EMBL" id="PPJ39796.1"/>
    </source>
</evidence>
<comment type="subcellular location">
    <subcellularLocation>
        <location evidence="1">Cell membrane</location>
        <topology evidence="1">Multi-pass membrane protein</topology>
    </subcellularLocation>
</comment>
<dbReference type="OrthoDB" id="5243958at2"/>
<evidence type="ECO:0000256" key="6">
    <source>
        <dbReference type="ARBA" id="ARBA00023136"/>
    </source>
</evidence>
<feature type="transmembrane region" description="Helical" evidence="7">
    <location>
        <begin position="125"/>
        <end position="145"/>
    </location>
</feature>
<evidence type="ECO:0000256" key="4">
    <source>
        <dbReference type="ARBA" id="ARBA00022801"/>
    </source>
</evidence>
<dbReference type="Proteomes" id="UP000239874">
    <property type="component" value="Unassembled WGS sequence"/>
</dbReference>
<feature type="transmembrane region" description="Helical" evidence="7">
    <location>
        <begin position="28"/>
        <end position="47"/>
    </location>
</feature>
<evidence type="ECO:0000313" key="10">
    <source>
        <dbReference type="Proteomes" id="UP000239874"/>
    </source>
</evidence>
<keyword evidence="5 7" id="KW-1133">Transmembrane helix</keyword>
<feature type="transmembrane region" description="Helical" evidence="7">
    <location>
        <begin position="151"/>
        <end position="169"/>
    </location>
</feature>
<dbReference type="PANTHER" id="PTHR14969">
    <property type="entry name" value="SPHINGOSINE-1-PHOSPHATE PHOSPHOHYDROLASE"/>
    <property type="match status" value="1"/>
</dbReference>
<keyword evidence="2" id="KW-1003">Cell membrane</keyword>
<evidence type="ECO:0000259" key="8">
    <source>
        <dbReference type="SMART" id="SM00014"/>
    </source>
</evidence>
<protein>
    <submittedName>
        <fullName evidence="9">UDP-diphosphatase</fullName>
    </submittedName>
</protein>
<organism evidence="9 10">
    <name type="scientific">Nocardia nova</name>
    <dbReference type="NCBI Taxonomy" id="37330"/>
    <lineage>
        <taxon>Bacteria</taxon>
        <taxon>Bacillati</taxon>
        <taxon>Actinomycetota</taxon>
        <taxon>Actinomycetes</taxon>
        <taxon>Mycobacteriales</taxon>
        <taxon>Nocardiaceae</taxon>
        <taxon>Nocardia</taxon>
    </lineage>
</organism>
<name>A0A2S6AX13_9NOCA</name>
<evidence type="ECO:0000256" key="1">
    <source>
        <dbReference type="ARBA" id="ARBA00004651"/>
    </source>
</evidence>
<dbReference type="SMART" id="SM00014">
    <property type="entry name" value="acidPPc"/>
    <property type="match status" value="1"/>
</dbReference>
<dbReference type="GO" id="GO:0005886">
    <property type="term" value="C:plasma membrane"/>
    <property type="evidence" value="ECO:0007669"/>
    <property type="project" value="UniProtKB-SubCell"/>
</dbReference>
<dbReference type="EMBL" id="PSZC01000001">
    <property type="protein sequence ID" value="PPJ39796.1"/>
    <property type="molecule type" value="Genomic_DNA"/>
</dbReference>
<reference evidence="9 10" key="1">
    <citation type="submission" date="2018-02" db="EMBL/GenBank/DDBJ databases">
        <title>8 Nocardia nova and 1 Nocardia cyriacigeorgica strain used for evolution to TMP-SMX.</title>
        <authorList>
            <person name="Mehta H."/>
            <person name="Weng J."/>
            <person name="Shamoo Y."/>
        </authorList>
    </citation>
    <scope>NUCLEOTIDE SEQUENCE [LARGE SCALE GENOMIC DNA]</scope>
    <source>
        <strain evidence="9 10">MDA3139</strain>
    </source>
</reference>
<proteinExistence type="predicted"/>
<accession>A0A2S6AX13</accession>
<evidence type="ECO:0000256" key="7">
    <source>
        <dbReference type="SAM" id="Phobius"/>
    </source>
</evidence>
<dbReference type="RefSeq" id="WP_104374109.1">
    <property type="nucleotide sequence ID" value="NZ_PSZC01000001.1"/>
</dbReference>
<dbReference type="GO" id="GO:0016787">
    <property type="term" value="F:hydrolase activity"/>
    <property type="evidence" value="ECO:0007669"/>
    <property type="project" value="UniProtKB-KW"/>
</dbReference>
<sequence length="204" mass="21782">MSVDTRIFYDVNDFARDTPWLHPIVSGYADYGVVLFALLLIAGWWTARRDADFARMVAAVWAPLGVLAALAVNQPIAAAVDETRPCNALHDIVVLHCSTDAGFPSDHAVMVGAVTAGLWLVQRRLAVLAAVAAVVMAFARVYIAAHYPQDVLAGLALGAVISFLGFYLARPLLARLVALAARTPLHVLLTSTGAEPAGTQHESR</sequence>
<dbReference type="Gene3D" id="1.20.144.10">
    <property type="entry name" value="Phosphatidic acid phosphatase type 2/haloperoxidase"/>
    <property type="match status" value="1"/>
</dbReference>
<keyword evidence="4" id="KW-0378">Hydrolase</keyword>
<dbReference type="InterPro" id="IPR000326">
    <property type="entry name" value="PAP2/HPO"/>
</dbReference>
<dbReference type="Pfam" id="PF01569">
    <property type="entry name" value="PAP2"/>
    <property type="match status" value="1"/>
</dbReference>
<dbReference type="SUPFAM" id="SSF48317">
    <property type="entry name" value="Acid phosphatase/Vanadium-dependent haloperoxidase"/>
    <property type="match status" value="1"/>
</dbReference>
<gene>
    <name evidence="9" type="ORF">C5E45_01235</name>
</gene>